<evidence type="ECO:0008006" key="3">
    <source>
        <dbReference type="Google" id="ProtNLM"/>
    </source>
</evidence>
<keyword evidence="2" id="KW-1185">Reference proteome</keyword>
<organism evidence="1 2">
    <name type="scientific">Sporosarcina oncorhynchi</name>
    <dbReference type="NCBI Taxonomy" id="3056444"/>
    <lineage>
        <taxon>Bacteria</taxon>
        <taxon>Bacillati</taxon>
        <taxon>Bacillota</taxon>
        <taxon>Bacilli</taxon>
        <taxon>Bacillales</taxon>
        <taxon>Caryophanaceae</taxon>
        <taxon>Sporosarcina</taxon>
    </lineage>
</organism>
<dbReference type="RefSeq" id="WP_317965765.1">
    <property type="nucleotide sequence ID" value="NZ_CP129118.1"/>
</dbReference>
<dbReference type="Proteomes" id="UP001303902">
    <property type="component" value="Chromosome"/>
</dbReference>
<evidence type="ECO:0000313" key="1">
    <source>
        <dbReference type="EMBL" id="WOV86512.1"/>
    </source>
</evidence>
<gene>
    <name evidence="1" type="ORF">QWT69_11380</name>
</gene>
<proteinExistence type="predicted"/>
<accession>A0ABZ0L1N4</accession>
<name>A0ABZ0L1N4_9BACL</name>
<evidence type="ECO:0000313" key="2">
    <source>
        <dbReference type="Proteomes" id="UP001303902"/>
    </source>
</evidence>
<reference evidence="1 2" key="1">
    <citation type="submission" date="2023-06" db="EMBL/GenBank/DDBJ databases">
        <title>Sporosarcina sp. nov., isolated from Korean tranditional fermented seafood 'Jeotgal'.</title>
        <authorList>
            <person name="Yang A.I."/>
            <person name="Shin N.-R."/>
        </authorList>
    </citation>
    <scope>NUCLEOTIDE SEQUENCE [LARGE SCALE GENOMIC DNA]</scope>
    <source>
        <strain evidence="1 2">T2O-4</strain>
    </source>
</reference>
<dbReference type="EMBL" id="CP129118">
    <property type="protein sequence ID" value="WOV86512.1"/>
    <property type="molecule type" value="Genomic_DNA"/>
</dbReference>
<sequence>MMNEEVKNLSDVLLKSLYDYHFAMNGGSYNLPKAMLNADVNSKLAIDHLLETGYATDSGQGSEHLVLTITPQGIDYINNK</sequence>
<protein>
    <recommendedName>
        <fullName evidence="3">YjcQ protein</fullName>
    </recommendedName>
</protein>